<dbReference type="GO" id="GO:0001228">
    <property type="term" value="F:DNA-binding transcription activator activity, RNA polymerase II-specific"/>
    <property type="evidence" value="ECO:0007669"/>
    <property type="project" value="TreeGrafter"/>
</dbReference>
<dbReference type="InterPro" id="IPR050936">
    <property type="entry name" value="AP-1-like"/>
</dbReference>
<dbReference type="SUPFAM" id="SSF57959">
    <property type="entry name" value="Leucine zipper domain"/>
    <property type="match status" value="1"/>
</dbReference>
<comment type="subcellular location">
    <subcellularLocation>
        <location evidence="1">Nucleus</location>
    </subcellularLocation>
</comment>
<dbReference type="HOGENOM" id="CLU_1065786_0_0_1"/>
<dbReference type="CDD" id="cd14688">
    <property type="entry name" value="bZIP_YAP"/>
    <property type="match status" value="1"/>
</dbReference>
<name>S3D381_GLAL2</name>
<organism evidence="6 7">
    <name type="scientific">Glarea lozoyensis (strain ATCC 20868 / MF5171)</name>
    <dbReference type="NCBI Taxonomy" id="1116229"/>
    <lineage>
        <taxon>Eukaryota</taxon>
        <taxon>Fungi</taxon>
        <taxon>Dikarya</taxon>
        <taxon>Ascomycota</taxon>
        <taxon>Pezizomycotina</taxon>
        <taxon>Leotiomycetes</taxon>
        <taxon>Helotiales</taxon>
        <taxon>Helotiaceae</taxon>
        <taxon>Glarea</taxon>
    </lineage>
</organism>
<dbReference type="PROSITE" id="PS00036">
    <property type="entry name" value="BZIP_BASIC"/>
    <property type="match status" value="1"/>
</dbReference>
<dbReference type="PANTHER" id="PTHR40621:SF6">
    <property type="entry name" value="AP-1-LIKE TRANSCRIPTION FACTOR YAP1-RELATED"/>
    <property type="match status" value="1"/>
</dbReference>
<feature type="region of interest" description="Disordered" evidence="4">
    <location>
        <begin position="129"/>
        <end position="163"/>
    </location>
</feature>
<evidence type="ECO:0000256" key="1">
    <source>
        <dbReference type="ARBA" id="ARBA00004123"/>
    </source>
</evidence>
<protein>
    <recommendedName>
        <fullName evidence="5">BZIP domain-containing protein</fullName>
    </recommendedName>
</protein>
<feature type="compositionally biased region" description="Low complexity" evidence="4">
    <location>
        <begin position="129"/>
        <end position="143"/>
    </location>
</feature>
<evidence type="ECO:0000256" key="3">
    <source>
        <dbReference type="SAM" id="Coils"/>
    </source>
</evidence>
<keyword evidence="7" id="KW-1185">Reference proteome</keyword>
<dbReference type="PROSITE" id="PS50217">
    <property type="entry name" value="BZIP"/>
    <property type="match status" value="1"/>
</dbReference>
<dbReference type="RefSeq" id="XP_008079569.1">
    <property type="nucleotide sequence ID" value="XM_008081378.1"/>
</dbReference>
<reference evidence="6 7" key="1">
    <citation type="journal article" date="2013" name="BMC Genomics">
        <title>Genomics-driven discovery of the pneumocandin biosynthetic gene cluster in the fungus Glarea lozoyensis.</title>
        <authorList>
            <person name="Chen L."/>
            <person name="Yue Q."/>
            <person name="Zhang X."/>
            <person name="Xiang M."/>
            <person name="Wang C."/>
            <person name="Li S."/>
            <person name="Che Y."/>
            <person name="Ortiz-Lopez F.J."/>
            <person name="Bills G.F."/>
            <person name="Liu X."/>
            <person name="An Z."/>
        </authorList>
    </citation>
    <scope>NUCLEOTIDE SEQUENCE [LARGE SCALE GENOMIC DNA]</scope>
    <source>
        <strain evidence="7">ATCC 20868 / MF5171</strain>
    </source>
</reference>
<feature type="coiled-coil region" evidence="3">
    <location>
        <begin position="190"/>
        <end position="217"/>
    </location>
</feature>
<dbReference type="GO" id="GO:0090575">
    <property type="term" value="C:RNA polymerase II transcription regulator complex"/>
    <property type="evidence" value="ECO:0007669"/>
    <property type="project" value="TreeGrafter"/>
</dbReference>
<sequence>MTLAHAALSDSSCGSGFKSVFTEPYIMGDKIADNTLDSLALLGSSKLFLSSIDSWDFSTTPQEEKSSSDSTSNMQNQNQQPMHPDIWSWSNKQPKELLYANLDIDTSAFEFPILDNTYASFPDSDSWSATSSPISSSSQVPKSIPKDTYPMSFSFRGGSNTQPIHKLKATKGERLEKRREKNRTSQRRYRERKEKYIQDLENQCKRLQERNESLCARLISVGEAIPSEEIAQACEEKTEWQWPELGVDSGLDGVSGEMRCD</sequence>
<dbReference type="PANTHER" id="PTHR40621">
    <property type="entry name" value="TRANSCRIPTION FACTOR KAPC-RELATED"/>
    <property type="match status" value="1"/>
</dbReference>
<feature type="region of interest" description="Disordered" evidence="4">
    <location>
        <begin position="57"/>
        <end position="87"/>
    </location>
</feature>
<dbReference type="InterPro" id="IPR004827">
    <property type="entry name" value="bZIP"/>
</dbReference>
<accession>S3D381</accession>
<evidence type="ECO:0000256" key="4">
    <source>
        <dbReference type="SAM" id="MobiDB-lite"/>
    </source>
</evidence>
<dbReference type="EMBL" id="KE145358">
    <property type="protein sequence ID" value="EPE32952.1"/>
    <property type="molecule type" value="Genomic_DNA"/>
</dbReference>
<dbReference type="AlphaFoldDB" id="S3D381"/>
<dbReference type="Proteomes" id="UP000016922">
    <property type="component" value="Unassembled WGS sequence"/>
</dbReference>
<proteinExistence type="predicted"/>
<dbReference type="OrthoDB" id="2593073at2759"/>
<dbReference type="KEGG" id="glz:GLAREA_05964"/>
<evidence type="ECO:0000259" key="5">
    <source>
        <dbReference type="PROSITE" id="PS50217"/>
    </source>
</evidence>
<keyword evidence="3" id="KW-0175">Coiled coil</keyword>
<gene>
    <name evidence="6" type="ORF">GLAREA_05964</name>
</gene>
<feature type="compositionally biased region" description="Low complexity" evidence="4">
    <location>
        <begin position="68"/>
        <end position="80"/>
    </location>
</feature>
<feature type="domain" description="BZIP" evidence="5">
    <location>
        <begin position="172"/>
        <end position="214"/>
    </location>
</feature>
<evidence type="ECO:0000256" key="2">
    <source>
        <dbReference type="ARBA" id="ARBA00023242"/>
    </source>
</evidence>
<dbReference type="Gene3D" id="1.20.5.170">
    <property type="match status" value="1"/>
</dbReference>
<dbReference type="SMART" id="SM00338">
    <property type="entry name" value="BRLZ"/>
    <property type="match status" value="1"/>
</dbReference>
<dbReference type="Pfam" id="PF00170">
    <property type="entry name" value="bZIP_1"/>
    <property type="match status" value="1"/>
</dbReference>
<dbReference type="GeneID" id="19465018"/>
<dbReference type="InterPro" id="IPR046347">
    <property type="entry name" value="bZIP_sf"/>
</dbReference>
<evidence type="ECO:0000313" key="6">
    <source>
        <dbReference type="EMBL" id="EPE32952.1"/>
    </source>
</evidence>
<keyword evidence="2" id="KW-0539">Nucleus</keyword>
<dbReference type="GO" id="GO:0000976">
    <property type="term" value="F:transcription cis-regulatory region binding"/>
    <property type="evidence" value="ECO:0007669"/>
    <property type="project" value="InterPro"/>
</dbReference>
<evidence type="ECO:0000313" key="7">
    <source>
        <dbReference type="Proteomes" id="UP000016922"/>
    </source>
</evidence>